<dbReference type="EMBL" id="JAHHUM010001374">
    <property type="protein sequence ID" value="KAK5612566.1"/>
    <property type="molecule type" value="Genomic_DNA"/>
</dbReference>
<reference evidence="6 7" key="1">
    <citation type="submission" date="2021-06" db="EMBL/GenBank/DDBJ databases">
        <authorList>
            <person name="Palmer J.M."/>
        </authorList>
    </citation>
    <scope>NUCLEOTIDE SEQUENCE [LARGE SCALE GENOMIC DNA]</scope>
    <source>
        <strain evidence="6 7">MEX-2019</strain>
        <tissue evidence="6">Muscle</tissue>
    </source>
</reference>
<dbReference type="SUPFAM" id="SSF48726">
    <property type="entry name" value="Immunoglobulin"/>
    <property type="match status" value="2"/>
</dbReference>
<dbReference type="Proteomes" id="UP001311232">
    <property type="component" value="Unassembled WGS sequence"/>
</dbReference>
<feature type="signal peptide" evidence="4">
    <location>
        <begin position="1"/>
        <end position="22"/>
    </location>
</feature>
<dbReference type="Pfam" id="PF07686">
    <property type="entry name" value="V-set"/>
    <property type="match status" value="1"/>
</dbReference>
<evidence type="ECO:0000256" key="4">
    <source>
        <dbReference type="SAM" id="SignalP"/>
    </source>
</evidence>
<dbReference type="PROSITE" id="PS50835">
    <property type="entry name" value="IG_LIKE"/>
    <property type="match status" value="2"/>
</dbReference>
<dbReference type="GO" id="GO:0019814">
    <property type="term" value="C:immunoglobulin complex"/>
    <property type="evidence" value="ECO:0007669"/>
    <property type="project" value="UniProtKB-KW"/>
</dbReference>
<organism evidence="6 7">
    <name type="scientific">Crenichthys baileyi</name>
    <name type="common">White River springfish</name>
    <dbReference type="NCBI Taxonomy" id="28760"/>
    <lineage>
        <taxon>Eukaryota</taxon>
        <taxon>Metazoa</taxon>
        <taxon>Chordata</taxon>
        <taxon>Craniata</taxon>
        <taxon>Vertebrata</taxon>
        <taxon>Euteleostomi</taxon>
        <taxon>Actinopterygii</taxon>
        <taxon>Neopterygii</taxon>
        <taxon>Teleostei</taxon>
        <taxon>Neoteleostei</taxon>
        <taxon>Acanthomorphata</taxon>
        <taxon>Ovalentaria</taxon>
        <taxon>Atherinomorphae</taxon>
        <taxon>Cyprinodontiformes</taxon>
        <taxon>Goodeidae</taxon>
        <taxon>Crenichthys</taxon>
    </lineage>
</organism>
<feature type="domain" description="Ig-like" evidence="5">
    <location>
        <begin position="4"/>
        <end position="112"/>
    </location>
</feature>
<keyword evidence="7" id="KW-1185">Reference proteome</keyword>
<name>A0AAV9RU45_9TELE</name>
<keyword evidence="3" id="KW-1280">Immunoglobulin</keyword>
<accession>A0AAV9RU45</accession>
<evidence type="ECO:0000256" key="3">
    <source>
        <dbReference type="ARBA" id="ARBA00043265"/>
    </source>
</evidence>
<evidence type="ECO:0000256" key="1">
    <source>
        <dbReference type="ARBA" id="ARBA00022859"/>
    </source>
</evidence>
<keyword evidence="4" id="KW-0732">Signal</keyword>
<sequence>MIRPEVVVAFVILSVNWTGSDGQTLTESDPVVKRPGESHRLTCTYSGFDSHYWNAWIRQAAGKGLEWISTISWDSKNIYYSQSVRNRFTISRDNSRYQVYLQMNKEEKLLITFNTSMFSVALLLLADGSCCTSQSMESIPSSLVVKSPGETLSLSCRGSGFTISSYVMHWIRQPTGKGLEWIGRGFNDPNSNTYASSVGGRVEIRKDSSNNMVHLKLSNLKPEDSAVYYCATEPQCCIFRMMNPLTVPLLALFLQCCTGQTMESIQSSPVIKSPGETLSLSLALLTAGKGLEWIARISYSSGTIYYSDSLCCCWLLDPM</sequence>
<dbReference type="InterPro" id="IPR013106">
    <property type="entry name" value="Ig_V-set"/>
</dbReference>
<dbReference type="InterPro" id="IPR003599">
    <property type="entry name" value="Ig_sub"/>
</dbReference>
<evidence type="ECO:0000313" key="7">
    <source>
        <dbReference type="Proteomes" id="UP001311232"/>
    </source>
</evidence>
<dbReference type="AlphaFoldDB" id="A0AAV9RU45"/>
<dbReference type="Gene3D" id="2.60.40.10">
    <property type="entry name" value="Immunoglobulins"/>
    <property type="match status" value="2"/>
</dbReference>
<dbReference type="GO" id="GO:0005576">
    <property type="term" value="C:extracellular region"/>
    <property type="evidence" value="ECO:0007669"/>
    <property type="project" value="UniProtKB-ARBA"/>
</dbReference>
<proteinExistence type="predicted"/>
<dbReference type="InterPro" id="IPR050199">
    <property type="entry name" value="IgHV"/>
</dbReference>
<keyword evidence="1" id="KW-0391">Immunity</keyword>
<dbReference type="SMART" id="SM00406">
    <property type="entry name" value="IGv"/>
    <property type="match status" value="2"/>
</dbReference>
<feature type="domain" description="Ig-like" evidence="5">
    <location>
        <begin position="134"/>
        <end position="230"/>
    </location>
</feature>
<dbReference type="InterPro" id="IPR013783">
    <property type="entry name" value="Ig-like_fold"/>
</dbReference>
<dbReference type="GO" id="GO:0002250">
    <property type="term" value="P:adaptive immune response"/>
    <property type="evidence" value="ECO:0007669"/>
    <property type="project" value="UniProtKB-KW"/>
</dbReference>
<feature type="chain" id="PRO_5043429483" description="Ig-like domain-containing protein" evidence="4">
    <location>
        <begin position="23"/>
        <end position="319"/>
    </location>
</feature>
<evidence type="ECO:0000259" key="5">
    <source>
        <dbReference type="PROSITE" id="PS50835"/>
    </source>
</evidence>
<dbReference type="InterPro" id="IPR036179">
    <property type="entry name" value="Ig-like_dom_sf"/>
</dbReference>
<dbReference type="InterPro" id="IPR007110">
    <property type="entry name" value="Ig-like_dom"/>
</dbReference>
<dbReference type="PANTHER" id="PTHR23266">
    <property type="entry name" value="IMMUNOGLOBULIN HEAVY CHAIN"/>
    <property type="match status" value="1"/>
</dbReference>
<keyword evidence="2" id="KW-1064">Adaptive immunity</keyword>
<protein>
    <recommendedName>
        <fullName evidence="5">Ig-like domain-containing protein</fullName>
    </recommendedName>
</protein>
<evidence type="ECO:0000313" key="6">
    <source>
        <dbReference type="EMBL" id="KAK5612566.1"/>
    </source>
</evidence>
<dbReference type="SMART" id="SM00409">
    <property type="entry name" value="IG"/>
    <property type="match status" value="1"/>
</dbReference>
<gene>
    <name evidence="6" type="ORF">CRENBAI_011562</name>
</gene>
<evidence type="ECO:0000256" key="2">
    <source>
        <dbReference type="ARBA" id="ARBA00023130"/>
    </source>
</evidence>
<comment type="caution">
    <text evidence="6">The sequence shown here is derived from an EMBL/GenBank/DDBJ whole genome shotgun (WGS) entry which is preliminary data.</text>
</comment>